<dbReference type="RefSeq" id="WP_154357738.1">
    <property type="nucleotide sequence ID" value="NZ_WKJL01000006.1"/>
</dbReference>
<evidence type="ECO:0000313" key="2">
    <source>
        <dbReference type="Proteomes" id="UP000439986"/>
    </source>
</evidence>
<dbReference type="EMBL" id="WKJL01000006">
    <property type="protein sequence ID" value="MRW84697.1"/>
    <property type="molecule type" value="Genomic_DNA"/>
</dbReference>
<dbReference type="InterPro" id="IPR014825">
    <property type="entry name" value="DNA_alkylation"/>
</dbReference>
<dbReference type="Proteomes" id="UP000439986">
    <property type="component" value="Unassembled WGS sequence"/>
</dbReference>
<dbReference type="CDD" id="cd07064">
    <property type="entry name" value="AlkD_like_1"/>
    <property type="match status" value="1"/>
</dbReference>
<proteinExistence type="predicted"/>
<dbReference type="PANTHER" id="PTHR34070:SF1">
    <property type="entry name" value="DNA ALKYLATION REPAIR PROTEIN"/>
    <property type="match status" value="1"/>
</dbReference>
<reference evidence="1 2" key="1">
    <citation type="submission" date="2019-11" db="EMBL/GenBank/DDBJ databases">
        <title>Novel species isolated from a subtropical stream in China.</title>
        <authorList>
            <person name="Lu H."/>
        </authorList>
    </citation>
    <scope>NUCLEOTIDE SEQUENCE [LARGE SCALE GENOMIC DNA]</scope>
    <source>
        <strain evidence="1 2">FT26W</strain>
    </source>
</reference>
<evidence type="ECO:0000313" key="1">
    <source>
        <dbReference type="EMBL" id="MRW84697.1"/>
    </source>
</evidence>
<gene>
    <name evidence="1" type="ORF">GJ698_11440</name>
</gene>
<protein>
    <submittedName>
        <fullName evidence="1">DNA alkylation repair protein</fullName>
    </submittedName>
</protein>
<keyword evidence="2" id="KW-1185">Reference proteome</keyword>
<accession>A0A844CV89</accession>
<dbReference type="SUPFAM" id="SSF48371">
    <property type="entry name" value="ARM repeat"/>
    <property type="match status" value="1"/>
</dbReference>
<sequence length="231" mass="26185">MTTEFLNGVEAALASVTDAARAPAMRAYMRGQFDFLGVGTPQRRAAAKPQIRALKGADADQLLAHARALWRLPQREYHYVALDLLALHWKELAVSDIPALLELVQDKSWWDSVDALAGIIGDVLRGQHDYMDAALQDKNIWVRRIALLHQLGWRDKTDVQRLFSYSLALAHEKEFFIQKAIGWALRDYARHAPDAVRSFTHKEKERLAPLSFREANKHIGVSADIRTRAQP</sequence>
<dbReference type="Gene3D" id="1.20.1660.10">
    <property type="entry name" value="Hypothetical protein (EF3068)"/>
    <property type="match status" value="1"/>
</dbReference>
<name>A0A844CV89_9BURK</name>
<organism evidence="1 2">
    <name type="scientific">Duganella aquatilis</name>
    <dbReference type="NCBI Taxonomy" id="2666082"/>
    <lineage>
        <taxon>Bacteria</taxon>
        <taxon>Pseudomonadati</taxon>
        <taxon>Pseudomonadota</taxon>
        <taxon>Betaproteobacteria</taxon>
        <taxon>Burkholderiales</taxon>
        <taxon>Oxalobacteraceae</taxon>
        <taxon>Telluria group</taxon>
        <taxon>Duganella</taxon>
    </lineage>
</organism>
<dbReference type="Gene3D" id="1.25.40.290">
    <property type="entry name" value="ARM repeat domains"/>
    <property type="match status" value="1"/>
</dbReference>
<dbReference type="Pfam" id="PF08713">
    <property type="entry name" value="DNA_alkylation"/>
    <property type="match status" value="1"/>
</dbReference>
<dbReference type="InterPro" id="IPR016024">
    <property type="entry name" value="ARM-type_fold"/>
</dbReference>
<dbReference type="AlphaFoldDB" id="A0A844CV89"/>
<dbReference type="PANTHER" id="PTHR34070">
    <property type="entry name" value="ARMADILLO-TYPE FOLD"/>
    <property type="match status" value="1"/>
</dbReference>
<comment type="caution">
    <text evidence="1">The sequence shown here is derived from an EMBL/GenBank/DDBJ whole genome shotgun (WGS) entry which is preliminary data.</text>
</comment>